<dbReference type="OMA" id="GFQPQVC"/>
<evidence type="ECO:0000256" key="2">
    <source>
        <dbReference type="PROSITE-ProRule" id="PRU00497"/>
    </source>
</evidence>
<feature type="chain" id="PRO_5005788292" evidence="3">
    <location>
        <begin position="17"/>
        <end position="242"/>
    </location>
</feature>
<dbReference type="PROSITE" id="PS00233">
    <property type="entry name" value="CHIT_BIND_RR_1"/>
    <property type="match status" value="2"/>
</dbReference>
<name>A0A0M3QVY7_DROBS</name>
<keyword evidence="3" id="KW-0732">Signal</keyword>
<dbReference type="AlphaFoldDB" id="A0A0M3QVY7"/>
<keyword evidence="1 2" id="KW-0193">Cuticle</keyword>
<dbReference type="InterPro" id="IPR000618">
    <property type="entry name" value="Insect_cuticle"/>
</dbReference>
<protein>
    <submittedName>
        <fullName evidence="4">Maker648</fullName>
    </submittedName>
</protein>
<dbReference type="OrthoDB" id="7255276at2759"/>
<gene>
    <name evidence="4" type="ORF">Dbus_chr3Lg385</name>
</gene>
<dbReference type="Proteomes" id="UP000494163">
    <property type="component" value="Chromosome 3L"/>
</dbReference>
<dbReference type="STRING" id="30019.A0A0M3QVY7"/>
<sequence>MKFLIVFVALFALAVAAPAGEVQIVRSDSDVGPESYNFAVETSDGTAKQEQGQLKNIGTEQEAISVKGSFSYVGDDGQTYTVIYTADENGFQPQVCAVILCALALVCSLNAAPAPLDDSSQATILRYDNDNIGTDGYNFGLIFVLLLMLCSSLAQPRPDDQQAETLRLDVDNNGVDKYAFSYETSNGITRSEEGELKPGEGDAEGVISVHGSTSWTAPDGKKYEVSFTADETGYHPTVKLVA</sequence>
<dbReference type="PANTHER" id="PTHR10380">
    <property type="entry name" value="CUTICLE PROTEIN"/>
    <property type="match status" value="1"/>
</dbReference>
<keyword evidence="5" id="KW-1185">Reference proteome</keyword>
<evidence type="ECO:0000313" key="4">
    <source>
        <dbReference type="EMBL" id="ALC43219.1"/>
    </source>
</evidence>
<dbReference type="PANTHER" id="PTHR10380:SF218">
    <property type="entry name" value="ADULT CUTICLE PROTEIN 65AA-RELATED"/>
    <property type="match status" value="1"/>
</dbReference>
<dbReference type="InterPro" id="IPR031311">
    <property type="entry name" value="CHIT_BIND_RR_consensus"/>
</dbReference>
<dbReference type="GO" id="GO:0062129">
    <property type="term" value="C:chitin-based extracellular matrix"/>
    <property type="evidence" value="ECO:0007669"/>
    <property type="project" value="TreeGrafter"/>
</dbReference>
<accession>A0A0M3QVY7</accession>
<evidence type="ECO:0000256" key="3">
    <source>
        <dbReference type="SAM" id="SignalP"/>
    </source>
</evidence>
<organism evidence="4 5">
    <name type="scientific">Drosophila busckii</name>
    <name type="common">Fruit fly</name>
    <dbReference type="NCBI Taxonomy" id="30019"/>
    <lineage>
        <taxon>Eukaryota</taxon>
        <taxon>Metazoa</taxon>
        <taxon>Ecdysozoa</taxon>
        <taxon>Arthropoda</taxon>
        <taxon>Hexapoda</taxon>
        <taxon>Insecta</taxon>
        <taxon>Pterygota</taxon>
        <taxon>Neoptera</taxon>
        <taxon>Endopterygota</taxon>
        <taxon>Diptera</taxon>
        <taxon>Brachycera</taxon>
        <taxon>Muscomorpha</taxon>
        <taxon>Ephydroidea</taxon>
        <taxon>Drosophilidae</taxon>
        <taxon>Drosophila</taxon>
    </lineage>
</organism>
<feature type="signal peptide" evidence="3">
    <location>
        <begin position="1"/>
        <end position="16"/>
    </location>
</feature>
<dbReference type="GO" id="GO:0008010">
    <property type="term" value="F:structural constituent of chitin-based larval cuticle"/>
    <property type="evidence" value="ECO:0007669"/>
    <property type="project" value="TreeGrafter"/>
</dbReference>
<evidence type="ECO:0000313" key="5">
    <source>
        <dbReference type="Proteomes" id="UP000494163"/>
    </source>
</evidence>
<proteinExistence type="predicted"/>
<reference evidence="4 5" key="1">
    <citation type="submission" date="2015-08" db="EMBL/GenBank/DDBJ databases">
        <title>Ancestral chromatin configuration constrains chromatin evolution on differentiating sex chromosomes in Drosophila.</title>
        <authorList>
            <person name="Zhou Q."/>
            <person name="Bachtrog D."/>
        </authorList>
    </citation>
    <scope>NUCLEOTIDE SEQUENCE [LARGE SCALE GENOMIC DNA]</scope>
    <source>
        <tissue evidence="4">Whole larvae</tissue>
    </source>
</reference>
<dbReference type="Pfam" id="PF00379">
    <property type="entry name" value="Chitin_bind_4"/>
    <property type="match status" value="2"/>
</dbReference>
<dbReference type="InterPro" id="IPR050468">
    <property type="entry name" value="Cuticle_Struct_Prot"/>
</dbReference>
<evidence type="ECO:0000256" key="1">
    <source>
        <dbReference type="ARBA" id="ARBA00022460"/>
    </source>
</evidence>
<dbReference type="EMBL" id="CP012525">
    <property type="protein sequence ID" value="ALC43219.1"/>
    <property type="molecule type" value="Genomic_DNA"/>
</dbReference>
<dbReference type="PROSITE" id="PS51155">
    <property type="entry name" value="CHIT_BIND_RR_2"/>
    <property type="match status" value="2"/>
</dbReference>
<dbReference type="PRINTS" id="PR00947">
    <property type="entry name" value="CUTICLE"/>
</dbReference>